<dbReference type="InterPro" id="IPR029479">
    <property type="entry name" value="Nitroreductase"/>
</dbReference>
<dbReference type="Gene3D" id="3.40.109.10">
    <property type="entry name" value="NADH Oxidase"/>
    <property type="match status" value="1"/>
</dbReference>
<reference evidence="3 4" key="1">
    <citation type="submission" date="2017-12" db="EMBL/GenBank/DDBJ databases">
        <title>Sequencing the genomes of 1000 Actinobacteria strains.</title>
        <authorList>
            <person name="Klenk H.-P."/>
        </authorList>
    </citation>
    <scope>NUCLEOTIDE SEQUENCE [LARGE SCALE GENOMIC DNA]</scope>
    <source>
        <strain evidence="3 4">DSM 45165</strain>
    </source>
</reference>
<evidence type="ECO:0000259" key="1">
    <source>
        <dbReference type="Pfam" id="PF00881"/>
    </source>
</evidence>
<proteinExistence type="predicted"/>
<evidence type="ECO:0000313" key="4">
    <source>
        <dbReference type="Proteomes" id="UP000233750"/>
    </source>
</evidence>
<dbReference type="PANTHER" id="PTHR43745:SF2">
    <property type="entry name" value="NITROREDUCTASE MJ1384-RELATED"/>
    <property type="match status" value="1"/>
</dbReference>
<comment type="caution">
    <text evidence="3">The sequence shown here is derived from an EMBL/GenBank/DDBJ whole genome shotgun (WGS) entry which is preliminary data.</text>
</comment>
<sequence>MTTLERTAETVVTFRRDISLLHKDDQVLLGLADRAGYRLKGVGAPMLEALEQVRAGLHTEEELVAEHPNSPVAAVLAKVEPFLAAGFRLRGERVAVLERTGVTPLRPELPEIAGAWLRLGKFSLLRRRGGELVIESPIGKYRAVLLDAALAGAVAALAVARPVSELDAEWHPVLAALAGAGFLDLGTDGEFPADQDDVLRQWDVHDLYFHSRSRIGRTDEAFGGRFPYVGQIEPLPAVKPAPEGPAITLYRPEFDVVRSADPGLQEAIEARQSIRTYGEKPITAQQLGEFLYRTARVRGTYGPRPEARMPYEGSSRPYPCGGAGYELELYLTVRRCDGLEPGIYHYDAGEHVLRLVNADEAAREELLSVATLSTGGQAVPDVLVTMTSRFQRLSWKYQSIAYAVTLKHAGALYQTMYLVATAMGLAGCGLGSGDADASARAFKLDYLRESSVGEFILGSAPAELPAPVSGDGALDWRAGNDPGWQAEALAVRRR</sequence>
<dbReference type="Pfam" id="PF00881">
    <property type="entry name" value="Nitroreductase"/>
    <property type="match status" value="1"/>
</dbReference>
<dbReference type="InterPro" id="IPR020051">
    <property type="entry name" value="SagB-type_dehydrogenase"/>
</dbReference>
<dbReference type="OrthoDB" id="3723182at2"/>
<dbReference type="Pfam" id="PF22767">
    <property type="entry name" value="ThcOx"/>
    <property type="match status" value="1"/>
</dbReference>
<dbReference type="InterPro" id="IPR054488">
    <property type="entry name" value="ThcOx_dom2"/>
</dbReference>
<name>A0A2N3WFS1_9PSEU</name>
<evidence type="ECO:0000259" key="2">
    <source>
        <dbReference type="Pfam" id="PF22767"/>
    </source>
</evidence>
<protein>
    <submittedName>
        <fullName evidence="3">SagB-type dehydrogenase family enzyme</fullName>
    </submittedName>
</protein>
<organism evidence="3 4">
    <name type="scientific">Amycolatopsis echigonensis</name>
    <dbReference type="NCBI Taxonomy" id="2576905"/>
    <lineage>
        <taxon>Bacteria</taxon>
        <taxon>Bacillati</taxon>
        <taxon>Actinomycetota</taxon>
        <taxon>Actinomycetes</taxon>
        <taxon>Pseudonocardiales</taxon>
        <taxon>Pseudonocardiaceae</taxon>
        <taxon>Amycolatopsis</taxon>
    </lineage>
</organism>
<dbReference type="NCBIfam" id="TIGR03605">
    <property type="entry name" value="antibiot_sagB"/>
    <property type="match status" value="1"/>
</dbReference>
<dbReference type="InterPro" id="IPR052544">
    <property type="entry name" value="Bacteriocin_Proc_Enz"/>
</dbReference>
<dbReference type="SUPFAM" id="SSF55469">
    <property type="entry name" value="FMN-dependent nitroreductase-like"/>
    <property type="match status" value="1"/>
</dbReference>
<gene>
    <name evidence="3" type="ORF">ATK30_3526</name>
</gene>
<dbReference type="CDD" id="cd02142">
    <property type="entry name" value="McbC_SagB-like_oxidoreductase"/>
    <property type="match status" value="1"/>
</dbReference>
<dbReference type="PANTHER" id="PTHR43745">
    <property type="entry name" value="NITROREDUCTASE MJ1384-RELATED"/>
    <property type="match status" value="1"/>
</dbReference>
<dbReference type="InterPro" id="IPR000415">
    <property type="entry name" value="Nitroreductase-like"/>
</dbReference>
<dbReference type="RefSeq" id="WP_101436463.1">
    <property type="nucleotide sequence ID" value="NZ_PJMY01000003.1"/>
</dbReference>
<evidence type="ECO:0000313" key="3">
    <source>
        <dbReference type="EMBL" id="PKV92703.1"/>
    </source>
</evidence>
<feature type="domain" description="Cyanobactin oxidase ThcOx second" evidence="2">
    <location>
        <begin position="117"/>
        <end position="219"/>
    </location>
</feature>
<feature type="domain" description="Nitroreductase" evidence="1">
    <location>
        <begin position="268"/>
        <end position="451"/>
    </location>
</feature>
<dbReference type="Proteomes" id="UP000233750">
    <property type="component" value="Unassembled WGS sequence"/>
</dbReference>
<dbReference type="AlphaFoldDB" id="A0A2N3WFS1"/>
<dbReference type="EMBL" id="PJMY01000003">
    <property type="protein sequence ID" value="PKV92703.1"/>
    <property type="molecule type" value="Genomic_DNA"/>
</dbReference>
<keyword evidence="4" id="KW-1185">Reference proteome</keyword>
<accession>A0A2N3WFS1</accession>
<dbReference type="GO" id="GO:0016491">
    <property type="term" value="F:oxidoreductase activity"/>
    <property type="evidence" value="ECO:0007669"/>
    <property type="project" value="InterPro"/>
</dbReference>